<sequence>MRCMLMGSFVLAAVMSFAGVSRAHIDLTSPAPRHADDQQKVAPCGARGDARGETVTVFEPGETITVTWNETIDHPGHFRIMFDDDGFDDFPEPANENDLCEPGVDKGCLLDGIADKKGGSYSAEVTLPDMECDNCTLQLIQVMTDRRPATLYYRCADLVLKSSDPGAATSAASSGAGTGGGATGAGGDAATSASSSATAGAGGDATTGAGTGGGATTGAGAGTGGGATTGAGVDEGSGAAEDDGGCSFGGAVGGAPISAGLGALAALALAARGRRRGRLAPRQDAAGRGPRRL</sequence>
<proteinExistence type="predicted"/>
<keyword evidence="3" id="KW-0732">Signal</keyword>
<keyword evidence="2" id="KW-1133">Transmembrane helix</keyword>
<keyword evidence="2" id="KW-0812">Transmembrane</keyword>
<gene>
    <name evidence="5" type="ordered locus">sce4755</name>
</gene>
<dbReference type="InterPro" id="IPR046530">
    <property type="entry name" value="BIM1-like_dom"/>
</dbReference>
<feature type="region of interest" description="Disordered" evidence="1">
    <location>
        <begin position="272"/>
        <end position="293"/>
    </location>
</feature>
<dbReference type="EMBL" id="AM746676">
    <property type="protein sequence ID" value="CAN94918.1"/>
    <property type="molecule type" value="Genomic_DNA"/>
</dbReference>
<accession>A9FES9</accession>
<dbReference type="AlphaFoldDB" id="A9FES9"/>
<organism evidence="5 6">
    <name type="scientific">Sorangium cellulosum (strain So ce56)</name>
    <name type="common">Polyangium cellulosum (strain So ce56)</name>
    <dbReference type="NCBI Taxonomy" id="448385"/>
    <lineage>
        <taxon>Bacteria</taxon>
        <taxon>Pseudomonadati</taxon>
        <taxon>Myxococcota</taxon>
        <taxon>Polyangia</taxon>
        <taxon>Polyangiales</taxon>
        <taxon>Polyangiaceae</taxon>
        <taxon>Sorangium</taxon>
    </lineage>
</organism>
<dbReference type="PANTHER" id="PTHR46901:SF2">
    <property type="entry name" value="GH04942P"/>
    <property type="match status" value="1"/>
</dbReference>
<dbReference type="Pfam" id="PF20238">
    <property type="entry name" value="BIM1-like_dom"/>
    <property type="match status" value="1"/>
</dbReference>
<dbReference type="Proteomes" id="UP000002139">
    <property type="component" value="Chromosome"/>
</dbReference>
<evidence type="ECO:0000256" key="2">
    <source>
        <dbReference type="SAM" id="Phobius"/>
    </source>
</evidence>
<dbReference type="RefSeq" id="WP_012237387.1">
    <property type="nucleotide sequence ID" value="NC_010162.1"/>
</dbReference>
<keyword evidence="2" id="KW-0472">Membrane</keyword>
<feature type="signal peptide" evidence="3">
    <location>
        <begin position="1"/>
        <end position="23"/>
    </location>
</feature>
<dbReference type="eggNOG" id="ENOG5033ID2">
    <property type="taxonomic scope" value="Bacteria"/>
</dbReference>
<feature type="domain" description="Copper acquisition factor BIM1-like" evidence="4">
    <location>
        <begin position="23"/>
        <end position="165"/>
    </location>
</feature>
<protein>
    <submittedName>
        <fullName evidence="5">Sorangium cellulosum 'So ce 56' complete genome</fullName>
    </submittedName>
</protein>
<evidence type="ECO:0000313" key="6">
    <source>
        <dbReference type="Proteomes" id="UP000002139"/>
    </source>
</evidence>
<feature type="compositionally biased region" description="Gly residues" evidence="1">
    <location>
        <begin position="219"/>
        <end position="235"/>
    </location>
</feature>
<dbReference type="HOGENOM" id="CLU_949640_0_0_7"/>
<dbReference type="NCBIfam" id="NF043005">
    <property type="entry name" value="sce4755_fam"/>
    <property type="match status" value="1"/>
</dbReference>
<reference evidence="5 6" key="1">
    <citation type="journal article" date="2007" name="Nat. Biotechnol.">
        <title>Complete genome sequence of the myxobacterium Sorangium cellulosum.</title>
        <authorList>
            <person name="Schneiker S."/>
            <person name="Perlova O."/>
            <person name="Kaiser O."/>
            <person name="Gerth K."/>
            <person name="Alici A."/>
            <person name="Altmeyer M.O."/>
            <person name="Bartels D."/>
            <person name="Bekel T."/>
            <person name="Beyer S."/>
            <person name="Bode E."/>
            <person name="Bode H.B."/>
            <person name="Bolten C.J."/>
            <person name="Choudhuri J.V."/>
            <person name="Doss S."/>
            <person name="Elnakady Y.A."/>
            <person name="Frank B."/>
            <person name="Gaigalat L."/>
            <person name="Goesmann A."/>
            <person name="Groeger C."/>
            <person name="Gross F."/>
            <person name="Jelsbak L."/>
            <person name="Jelsbak L."/>
            <person name="Kalinowski J."/>
            <person name="Kegler C."/>
            <person name="Knauber T."/>
            <person name="Konietzny S."/>
            <person name="Kopp M."/>
            <person name="Krause L."/>
            <person name="Krug D."/>
            <person name="Linke B."/>
            <person name="Mahmud T."/>
            <person name="Martinez-Arias R."/>
            <person name="McHardy A.C."/>
            <person name="Merai M."/>
            <person name="Meyer F."/>
            <person name="Mormann S."/>
            <person name="Munoz-Dorado J."/>
            <person name="Perez J."/>
            <person name="Pradella S."/>
            <person name="Rachid S."/>
            <person name="Raddatz G."/>
            <person name="Rosenau F."/>
            <person name="Rueckert C."/>
            <person name="Sasse F."/>
            <person name="Scharfe M."/>
            <person name="Schuster S.C."/>
            <person name="Suen G."/>
            <person name="Treuner-Lange A."/>
            <person name="Velicer G.J."/>
            <person name="Vorholter F.-J."/>
            <person name="Weissman K.J."/>
            <person name="Welch R.D."/>
            <person name="Wenzel S.C."/>
            <person name="Whitworth D.E."/>
            <person name="Wilhelm S."/>
            <person name="Wittmann C."/>
            <person name="Bloecker H."/>
            <person name="Puehler A."/>
            <person name="Mueller R."/>
        </authorList>
    </citation>
    <scope>NUCLEOTIDE SEQUENCE [LARGE SCALE GENOMIC DNA]</scope>
    <source>
        <strain evidence="6">So ce56</strain>
    </source>
</reference>
<feature type="transmembrane region" description="Helical" evidence="2">
    <location>
        <begin position="248"/>
        <end position="271"/>
    </location>
</feature>
<feature type="compositionally biased region" description="Low complexity" evidence="1">
    <location>
        <begin position="166"/>
        <end position="175"/>
    </location>
</feature>
<feature type="region of interest" description="Disordered" evidence="1">
    <location>
        <begin position="219"/>
        <end position="240"/>
    </location>
</feature>
<evidence type="ECO:0000256" key="3">
    <source>
        <dbReference type="SAM" id="SignalP"/>
    </source>
</evidence>
<dbReference type="OrthoDB" id="5520229at2"/>
<feature type="chain" id="PRO_5002734948" evidence="3">
    <location>
        <begin position="24"/>
        <end position="293"/>
    </location>
</feature>
<evidence type="ECO:0000313" key="5">
    <source>
        <dbReference type="EMBL" id="CAN94918.1"/>
    </source>
</evidence>
<dbReference type="PANTHER" id="PTHR46901">
    <property type="entry name" value="GH04942P"/>
    <property type="match status" value="1"/>
</dbReference>
<evidence type="ECO:0000259" key="4">
    <source>
        <dbReference type="Pfam" id="PF20238"/>
    </source>
</evidence>
<keyword evidence="6" id="KW-1185">Reference proteome</keyword>
<evidence type="ECO:0000256" key="1">
    <source>
        <dbReference type="SAM" id="MobiDB-lite"/>
    </source>
</evidence>
<dbReference type="KEGG" id="scl:sce4755"/>
<feature type="compositionally biased region" description="Gly residues" evidence="1">
    <location>
        <begin position="176"/>
        <end position="187"/>
    </location>
</feature>
<name>A9FES9_SORC5</name>
<feature type="compositionally biased region" description="Low complexity" evidence="1">
    <location>
        <begin position="188"/>
        <end position="199"/>
    </location>
</feature>
<feature type="region of interest" description="Disordered" evidence="1">
    <location>
        <begin position="166"/>
        <end position="204"/>
    </location>
</feature>